<evidence type="ECO:0000313" key="1">
    <source>
        <dbReference type="EMBL" id="GAT07602.1"/>
    </source>
</evidence>
<gene>
    <name evidence="1" type="ORF">RMCN_0735</name>
</gene>
<keyword evidence="2" id="KW-1185">Reference proteome</keyword>
<proteinExistence type="predicted"/>
<reference evidence="1 2" key="1">
    <citation type="journal article" date="2016" name="Genome Announc.">
        <title>Draft Genome Sequences of Five Rapidly Growing Mycobacterium Species, M. thermoresistibile, M. fortuitum subsp. acetamidolyticum, M. canariasense, M. brisbanense, and M. novocastrense.</title>
        <authorList>
            <person name="Katahira K."/>
            <person name="Ogura Y."/>
            <person name="Gotoh Y."/>
            <person name="Hayashi T."/>
        </authorList>
    </citation>
    <scope>NUCLEOTIDE SEQUENCE [LARGE SCALE GENOMIC DNA]</scope>
    <source>
        <strain evidence="1 2">JCM18114</strain>
    </source>
</reference>
<dbReference type="Proteomes" id="UP000069773">
    <property type="component" value="Unassembled WGS sequence"/>
</dbReference>
<accession>A0ABQ0KE03</accession>
<sequence length="56" mass="6120">MKKAAARATRASAKLENRSVPTGYVRPAAVRKLLAERPTRNELALYAAEGREPPQS</sequence>
<protein>
    <submittedName>
        <fullName evidence="1">Uncharacterized protein</fullName>
    </submittedName>
</protein>
<dbReference type="EMBL" id="BCTA01000012">
    <property type="protein sequence ID" value="GAT07602.1"/>
    <property type="molecule type" value="Genomic_DNA"/>
</dbReference>
<organism evidence="1 2">
    <name type="scientific">Mycolicibacterium novocastrense</name>
    <name type="common">Mycobacterium novocastrense</name>
    <dbReference type="NCBI Taxonomy" id="59813"/>
    <lineage>
        <taxon>Bacteria</taxon>
        <taxon>Bacillati</taxon>
        <taxon>Actinomycetota</taxon>
        <taxon>Actinomycetes</taxon>
        <taxon>Mycobacteriales</taxon>
        <taxon>Mycobacteriaceae</taxon>
        <taxon>Mycolicibacterium</taxon>
    </lineage>
</organism>
<name>A0ABQ0KE03_MYCNV</name>
<comment type="caution">
    <text evidence="1">The sequence shown here is derived from an EMBL/GenBank/DDBJ whole genome shotgun (WGS) entry which is preliminary data.</text>
</comment>
<evidence type="ECO:0000313" key="2">
    <source>
        <dbReference type="Proteomes" id="UP000069773"/>
    </source>
</evidence>